<reference evidence="3" key="1">
    <citation type="submission" date="2014-01" db="EMBL/GenBank/DDBJ databases">
        <title>The Genome Sequence of Anopheles melas CM1001059_A (V2).</title>
        <authorList>
            <consortium name="The Broad Institute Genomics Platform"/>
            <person name="Neafsey D.E."/>
            <person name="Besansky N."/>
            <person name="Howell P."/>
            <person name="Walton C."/>
            <person name="Young S.K."/>
            <person name="Zeng Q."/>
            <person name="Gargeya S."/>
            <person name="Fitzgerald M."/>
            <person name="Haas B."/>
            <person name="Abouelleil A."/>
            <person name="Allen A.W."/>
            <person name="Alvarado L."/>
            <person name="Arachchi H.M."/>
            <person name="Berlin A.M."/>
            <person name="Chapman S.B."/>
            <person name="Gainer-Dewar J."/>
            <person name="Goldberg J."/>
            <person name="Griggs A."/>
            <person name="Gujja S."/>
            <person name="Hansen M."/>
            <person name="Howarth C."/>
            <person name="Imamovic A."/>
            <person name="Ireland A."/>
            <person name="Larimer J."/>
            <person name="McCowan C."/>
            <person name="Murphy C."/>
            <person name="Pearson M."/>
            <person name="Poon T.W."/>
            <person name="Priest M."/>
            <person name="Roberts A."/>
            <person name="Saif S."/>
            <person name="Shea T."/>
            <person name="Sisk P."/>
            <person name="Sykes S."/>
            <person name="Wortman J."/>
            <person name="Nusbaum C."/>
            <person name="Birren B."/>
        </authorList>
    </citation>
    <scope>NUCLEOTIDE SEQUENCE [LARGE SCALE GENOMIC DNA]</scope>
    <source>
        <strain evidence="3">CM1001059</strain>
    </source>
</reference>
<dbReference type="Gene3D" id="1.10.20.140">
    <property type="match status" value="1"/>
</dbReference>
<dbReference type="Proteomes" id="UP000075902">
    <property type="component" value="Unassembled WGS sequence"/>
</dbReference>
<dbReference type="Pfam" id="PF01715">
    <property type="entry name" value="IPPT"/>
    <property type="match status" value="1"/>
</dbReference>
<dbReference type="VEuPathDB" id="VectorBase:AMEC015472"/>
<dbReference type="InterPro" id="IPR027417">
    <property type="entry name" value="P-loop_NTPase"/>
</dbReference>
<feature type="compositionally biased region" description="Basic and acidic residues" evidence="1">
    <location>
        <begin position="111"/>
        <end position="120"/>
    </location>
</feature>
<evidence type="ECO:0000256" key="1">
    <source>
        <dbReference type="SAM" id="MobiDB-lite"/>
    </source>
</evidence>
<proteinExistence type="predicted"/>
<dbReference type="AlphaFoldDB" id="A0A182U7T3"/>
<sequence>MTIHTGVQIESLLAANRMPIIVGGTNYYIESILWRVLLSEGVKRERLRSRCATESEPEAKQPKVDGGVAAAASAGTATDLERLLEELPSLGTSDTLEAHESELLHQALQRVDPESAERLHPNNKRKIIR</sequence>
<accession>A0A182U7T3</accession>
<keyword evidence="3" id="KW-1185">Reference proteome</keyword>
<protein>
    <submittedName>
        <fullName evidence="2">Uncharacterized protein</fullName>
    </submittedName>
</protein>
<feature type="region of interest" description="Disordered" evidence="1">
    <location>
        <begin position="48"/>
        <end position="71"/>
    </location>
</feature>
<reference evidence="2" key="2">
    <citation type="submission" date="2020-05" db="UniProtKB">
        <authorList>
            <consortium name="EnsemblMetazoa"/>
        </authorList>
    </citation>
    <scope>IDENTIFICATION</scope>
    <source>
        <strain evidence="2">CM1001059</strain>
    </source>
</reference>
<dbReference type="STRING" id="34690.A0A182U7T3"/>
<evidence type="ECO:0000313" key="2">
    <source>
        <dbReference type="EnsemblMetazoa" id="AMEC015472-PA"/>
    </source>
</evidence>
<name>A0A182U7T3_9DIPT</name>
<evidence type="ECO:0000313" key="3">
    <source>
        <dbReference type="Proteomes" id="UP000075902"/>
    </source>
</evidence>
<dbReference type="Gene3D" id="3.40.50.300">
    <property type="entry name" value="P-loop containing nucleotide triphosphate hydrolases"/>
    <property type="match status" value="1"/>
</dbReference>
<organism evidence="2 3">
    <name type="scientific">Anopheles melas</name>
    <dbReference type="NCBI Taxonomy" id="34690"/>
    <lineage>
        <taxon>Eukaryota</taxon>
        <taxon>Metazoa</taxon>
        <taxon>Ecdysozoa</taxon>
        <taxon>Arthropoda</taxon>
        <taxon>Hexapoda</taxon>
        <taxon>Insecta</taxon>
        <taxon>Pterygota</taxon>
        <taxon>Neoptera</taxon>
        <taxon>Endopterygota</taxon>
        <taxon>Diptera</taxon>
        <taxon>Nematocera</taxon>
        <taxon>Culicoidea</taxon>
        <taxon>Culicidae</taxon>
        <taxon>Anophelinae</taxon>
        <taxon>Anopheles</taxon>
    </lineage>
</organism>
<dbReference type="EnsemblMetazoa" id="AMEC015472-RA">
    <property type="protein sequence ID" value="AMEC015472-PA"/>
    <property type="gene ID" value="AMEC015472"/>
</dbReference>
<feature type="compositionally biased region" description="Basic and acidic residues" evidence="1">
    <location>
        <begin position="51"/>
        <end position="63"/>
    </location>
</feature>
<feature type="region of interest" description="Disordered" evidence="1">
    <location>
        <begin position="108"/>
        <end position="129"/>
    </location>
</feature>